<keyword evidence="3" id="KW-1185">Reference proteome</keyword>
<feature type="compositionally biased region" description="Polar residues" evidence="1">
    <location>
        <begin position="25"/>
        <end position="36"/>
    </location>
</feature>
<sequence length="62" mass="6790">MTTHDHNPLLGLYGTPRAVIHSRVSARTSKTTNPASEQEDAQKMGNSIVSLICLKDQKPTSR</sequence>
<organism evidence="2 3">
    <name type="scientific">Rhizobium altiplani</name>
    <dbReference type="NCBI Taxonomy" id="1864509"/>
    <lineage>
        <taxon>Bacteria</taxon>
        <taxon>Pseudomonadati</taxon>
        <taxon>Pseudomonadota</taxon>
        <taxon>Alphaproteobacteria</taxon>
        <taxon>Hyphomicrobiales</taxon>
        <taxon>Rhizobiaceae</taxon>
        <taxon>Rhizobium/Agrobacterium group</taxon>
        <taxon>Rhizobium</taxon>
    </lineage>
</organism>
<evidence type="ECO:0000256" key="1">
    <source>
        <dbReference type="SAM" id="MobiDB-lite"/>
    </source>
</evidence>
<dbReference type="Proteomes" id="UP000068164">
    <property type="component" value="Unassembled WGS sequence"/>
</dbReference>
<feature type="region of interest" description="Disordered" evidence="1">
    <location>
        <begin position="25"/>
        <end position="44"/>
    </location>
</feature>
<evidence type="ECO:0000313" key="3">
    <source>
        <dbReference type="Proteomes" id="UP000068164"/>
    </source>
</evidence>
<dbReference type="AlphaFoldDB" id="A0A120FFJ1"/>
<reference evidence="2 3" key="1">
    <citation type="submission" date="2015-11" db="EMBL/GenBank/DDBJ databases">
        <title>Draft Genome Sequence of the Strain BR 10423 (Rhizobium sp.) isolated from nodules of Mimosa pudica.</title>
        <authorList>
            <person name="Barauna A.C."/>
            <person name="Zilli J.E."/>
            <person name="Simoes-Araujo J.L."/>
            <person name="Reis V.M."/>
            <person name="James E.K."/>
            <person name="Reis F.B.Jr."/>
            <person name="Rouws L.F."/>
            <person name="Passos S.R."/>
            <person name="Gois S.R."/>
        </authorList>
    </citation>
    <scope>NUCLEOTIDE SEQUENCE [LARGE SCALE GENOMIC DNA]</scope>
    <source>
        <strain evidence="2 3">BR10423</strain>
    </source>
</reference>
<protein>
    <submittedName>
        <fullName evidence="2">Uncharacterized protein</fullName>
    </submittedName>
</protein>
<accession>A0A120FFJ1</accession>
<gene>
    <name evidence="2" type="ORF">AS026_20300</name>
</gene>
<name>A0A120FFJ1_9HYPH</name>
<comment type="caution">
    <text evidence="2">The sequence shown here is derived from an EMBL/GenBank/DDBJ whole genome shotgun (WGS) entry which is preliminary data.</text>
</comment>
<evidence type="ECO:0000313" key="2">
    <source>
        <dbReference type="EMBL" id="KWV42872.1"/>
    </source>
</evidence>
<proteinExistence type="predicted"/>
<dbReference type="EMBL" id="LNCD01000132">
    <property type="protein sequence ID" value="KWV42872.1"/>
    <property type="molecule type" value="Genomic_DNA"/>
</dbReference>
<dbReference type="OrthoDB" id="8401712at2"/>
<dbReference type="RefSeq" id="WP_025662556.1">
    <property type="nucleotide sequence ID" value="NZ_JBBNAS010000035.1"/>
</dbReference>